<organism evidence="4 5">
    <name type="scientific">Piromyces finnis</name>
    <dbReference type="NCBI Taxonomy" id="1754191"/>
    <lineage>
        <taxon>Eukaryota</taxon>
        <taxon>Fungi</taxon>
        <taxon>Fungi incertae sedis</taxon>
        <taxon>Chytridiomycota</taxon>
        <taxon>Chytridiomycota incertae sedis</taxon>
        <taxon>Neocallimastigomycetes</taxon>
        <taxon>Neocallimastigales</taxon>
        <taxon>Neocallimastigaceae</taxon>
        <taxon>Piromyces</taxon>
    </lineage>
</organism>
<reference evidence="4 5" key="2">
    <citation type="submission" date="2016-08" db="EMBL/GenBank/DDBJ databases">
        <title>Pervasive Adenine N6-methylation of Active Genes in Fungi.</title>
        <authorList>
            <consortium name="DOE Joint Genome Institute"/>
            <person name="Mondo S.J."/>
            <person name="Dannebaum R.O."/>
            <person name="Kuo R.C."/>
            <person name="Labutti K."/>
            <person name="Haridas S."/>
            <person name="Kuo A."/>
            <person name="Salamov A."/>
            <person name="Ahrendt S.R."/>
            <person name="Lipzen A."/>
            <person name="Sullivan W."/>
            <person name="Andreopoulos W.B."/>
            <person name="Clum A."/>
            <person name="Lindquist E."/>
            <person name="Daum C."/>
            <person name="Ramamoorthy G.K."/>
            <person name="Gryganskyi A."/>
            <person name="Culley D."/>
            <person name="Magnuson J.K."/>
            <person name="James T.Y."/>
            <person name="O'Malley M.A."/>
            <person name="Stajich J.E."/>
            <person name="Spatafora J.W."/>
            <person name="Visel A."/>
            <person name="Grigoriev I.V."/>
        </authorList>
    </citation>
    <scope>NUCLEOTIDE SEQUENCE [LARGE SCALE GENOMIC DNA]</scope>
    <source>
        <strain evidence="5">finn</strain>
    </source>
</reference>
<reference evidence="4 5" key="1">
    <citation type="submission" date="2016-08" db="EMBL/GenBank/DDBJ databases">
        <title>Genomes of anaerobic fungi encode conserved fungal cellulosomes for biomass hydrolysis.</title>
        <authorList>
            <consortium name="DOE Joint Genome Institute"/>
            <person name="Haitjema C.H."/>
            <person name="Gilmore S.P."/>
            <person name="Henske J.K."/>
            <person name="Solomon K.V."/>
            <person name="De Groot R."/>
            <person name="Kuo A."/>
            <person name="Mondo S.J."/>
            <person name="Salamov A.A."/>
            <person name="Labutti K."/>
            <person name="Zhao Z."/>
            <person name="Chiniquy J."/>
            <person name="Barry K."/>
            <person name="Brewer H.M."/>
            <person name="Purvine S.O."/>
            <person name="Wright A.T."/>
            <person name="Boxma B."/>
            <person name="Van Alen T."/>
            <person name="Hackstein J.H."/>
            <person name="Baker S.E."/>
            <person name="Grigoriev I.V."/>
            <person name="O'Malley M.A."/>
        </authorList>
    </citation>
    <scope>NUCLEOTIDE SEQUENCE [LARGE SCALE GENOMIC DNA]</scope>
    <source>
        <strain evidence="5">finn</strain>
    </source>
</reference>
<feature type="compositionally biased region" description="Basic and acidic residues" evidence="3">
    <location>
        <begin position="1"/>
        <end position="15"/>
    </location>
</feature>
<name>A0A1Y1V887_9FUNG</name>
<feature type="region of interest" description="Disordered" evidence="3">
    <location>
        <begin position="1"/>
        <end position="24"/>
    </location>
</feature>
<dbReference type="InterPro" id="IPR002110">
    <property type="entry name" value="Ankyrin_rpt"/>
</dbReference>
<evidence type="ECO:0000313" key="5">
    <source>
        <dbReference type="Proteomes" id="UP000193719"/>
    </source>
</evidence>
<gene>
    <name evidence="4" type="ORF">BCR36DRAFT_353551</name>
</gene>
<dbReference type="Pfam" id="PF12796">
    <property type="entry name" value="Ank_2"/>
    <property type="match status" value="1"/>
</dbReference>
<dbReference type="SMART" id="SM00248">
    <property type="entry name" value="ANK"/>
    <property type="match status" value="6"/>
</dbReference>
<comment type="caution">
    <text evidence="4">The sequence shown here is derived from an EMBL/GenBank/DDBJ whole genome shotgun (WGS) entry which is preliminary data.</text>
</comment>
<sequence length="303" mass="35300">MENKINPTDKIKESDQPENAGHTKLKEKRKVIVEGYPELHYYCIHNKPICIKAYLKNFIEDLNEVGGPENTTPLLLSIKYEKLECVRTLLSYHPDLTIPDNHGDTPLSYLLKNYQRQQSSQLLDLLLPNLSIHQTYGPDHLTPLYYCLKYQNRQGLNYLSKHKDFNINELDKDQNTPLLYLIKLYLEKVVSTKKQALPAPTTPIVKTSEYFKLFEFIGLILLLGANVNYEHPQECKVPLIYAIEKDQIELVELLMFHHANPYYQLPNYLTPLKLTIKQNNVPIAKILLDARYRPQIKKAKNKK</sequence>
<keyword evidence="2" id="KW-0040">ANK repeat</keyword>
<dbReference type="PANTHER" id="PTHR24198">
    <property type="entry name" value="ANKYRIN REPEAT AND PROTEIN KINASE DOMAIN-CONTAINING PROTEIN"/>
    <property type="match status" value="1"/>
</dbReference>
<dbReference type="AlphaFoldDB" id="A0A1Y1V887"/>
<dbReference type="Proteomes" id="UP000193719">
    <property type="component" value="Unassembled WGS sequence"/>
</dbReference>
<dbReference type="SUPFAM" id="SSF48403">
    <property type="entry name" value="Ankyrin repeat"/>
    <property type="match status" value="1"/>
</dbReference>
<dbReference type="STRING" id="1754191.A0A1Y1V887"/>
<keyword evidence="5" id="KW-1185">Reference proteome</keyword>
<evidence type="ECO:0000256" key="2">
    <source>
        <dbReference type="ARBA" id="ARBA00023043"/>
    </source>
</evidence>
<accession>A0A1Y1V887</accession>
<evidence type="ECO:0000313" key="4">
    <source>
        <dbReference type="EMBL" id="ORX49211.1"/>
    </source>
</evidence>
<protein>
    <submittedName>
        <fullName evidence="4">Ankyrin</fullName>
    </submittedName>
</protein>
<dbReference type="Gene3D" id="1.25.40.20">
    <property type="entry name" value="Ankyrin repeat-containing domain"/>
    <property type="match status" value="2"/>
</dbReference>
<evidence type="ECO:0000256" key="1">
    <source>
        <dbReference type="ARBA" id="ARBA00022737"/>
    </source>
</evidence>
<keyword evidence="1" id="KW-0677">Repeat</keyword>
<dbReference type="EMBL" id="MCFH01000024">
    <property type="protein sequence ID" value="ORX49211.1"/>
    <property type="molecule type" value="Genomic_DNA"/>
</dbReference>
<dbReference type="OrthoDB" id="194358at2759"/>
<evidence type="ECO:0000256" key="3">
    <source>
        <dbReference type="SAM" id="MobiDB-lite"/>
    </source>
</evidence>
<dbReference type="PANTHER" id="PTHR24198:SF165">
    <property type="entry name" value="ANKYRIN REPEAT-CONTAINING PROTEIN-RELATED"/>
    <property type="match status" value="1"/>
</dbReference>
<dbReference type="InterPro" id="IPR036770">
    <property type="entry name" value="Ankyrin_rpt-contain_sf"/>
</dbReference>
<proteinExistence type="predicted"/>